<dbReference type="InterPro" id="IPR011990">
    <property type="entry name" value="TPR-like_helical_dom_sf"/>
</dbReference>
<dbReference type="InterPro" id="IPR046960">
    <property type="entry name" value="PPR_At4g14850-like_plant"/>
</dbReference>
<dbReference type="NCBIfam" id="TIGR00756">
    <property type="entry name" value="PPR"/>
    <property type="match status" value="4"/>
</dbReference>
<name>A0A022S0L4_ERYGU</name>
<keyword evidence="1" id="KW-0677">Repeat</keyword>
<dbReference type="FunFam" id="1.25.40.10:FF:000184">
    <property type="entry name" value="Pentatricopeptide repeat-containing protein, chloroplastic"/>
    <property type="match status" value="1"/>
</dbReference>
<feature type="repeat" description="PPR" evidence="2">
    <location>
        <begin position="344"/>
        <end position="379"/>
    </location>
</feature>
<dbReference type="Gene3D" id="1.25.40.10">
    <property type="entry name" value="Tetratricopeptide repeat domain"/>
    <property type="match status" value="2"/>
</dbReference>
<evidence type="ECO:0000313" key="4">
    <source>
        <dbReference type="Proteomes" id="UP000030748"/>
    </source>
</evidence>
<dbReference type="InterPro" id="IPR046848">
    <property type="entry name" value="E_motif"/>
</dbReference>
<keyword evidence="4" id="KW-1185">Reference proteome</keyword>
<dbReference type="Pfam" id="PF13812">
    <property type="entry name" value="PPR_3"/>
    <property type="match status" value="1"/>
</dbReference>
<feature type="repeat" description="PPR" evidence="2">
    <location>
        <begin position="273"/>
        <end position="303"/>
    </location>
</feature>
<accession>A0A022S0L4</accession>
<proteinExistence type="predicted"/>
<organism evidence="3 4">
    <name type="scientific">Erythranthe guttata</name>
    <name type="common">Yellow monkey flower</name>
    <name type="synonym">Mimulus guttatus</name>
    <dbReference type="NCBI Taxonomy" id="4155"/>
    <lineage>
        <taxon>Eukaryota</taxon>
        <taxon>Viridiplantae</taxon>
        <taxon>Streptophyta</taxon>
        <taxon>Embryophyta</taxon>
        <taxon>Tracheophyta</taxon>
        <taxon>Spermatophyta</taxon>
        <taxon>Magnoliopsida</taxon>
        <taxon>eudicotyledons</taxon>
        <taxon>Gunneridae</taxon>
        <taxon>Pentapetalae</taxon>
        <taxon>asterids</taxon>
        <taxon>lamiids</taxon>
        <taxon>Lamiales</taxon>
        <taxon>Phrymaceae</taxon>
        <taxon>Erythranthe</taxon>
    </lineage>
</organism>
<dbReference type="FunFam" id="1.25.40.10:FF:000344">
    <property type="entry name" value="Pentatricopeptide repeat-containing protein"/>
    <property type="match status" value="1"/>
</dbReference>
<evidence type="ECO:0000256" key="1">
    <source>
        <dbReference type="ARBA" id="ARBA00022737"/>
    </source>
</evidence>
<dbReference type="GO" id="GO:0009451">
    <property type="term" value="P:RNA modification"/>
    <property type="evidence" value="ECO:0000318"/>
    <property type="project" value="GO_Central"/>
</dbReference>
<gene>
    <name evidence="3" type="ORF">MIMGU_mgv1a020037mg</name>
</gene>
<dbReference type="GO" id="GO:0003723">
    <property type="term" value="F:RNA binding"/>
    <property type="evidence" value="ECO:0007669"/>
    <property type="project" value="InterPro"/>
</dbReference>
<reference evidence="3 4" key="1">
    <citation type="journal article" date="2013" name="Proc. Natl. Acad. Sci. U.S.A.">
        <title>Fine-scale variation in meiotic recombination in Mimulus inferred from population shotgun sequencing.</title>
        <authorList>
            <person name="Hellsten U."/>
            <person name="Wright K.M."/>
            <person name="Jenkins J."/>
            <person name="Shu S."/>
            <person name="Yuan Y."/>
            <person name="Wessler S.R."/>
            <person name="Schmutz J."/>
            <person name="Willis J.H."/>
            <person name="Rokhsar D.S."/>
        </authorList>
    </citation>
    <scope>NUCLEOTIDE SEQUENCE [LARGE SCALE GENOMIC DNA]</scope>
    <source>
        <strain evidence="4">cv. DUN x IM62</strain>
    </source>
</reference>
<evidence type="ECO:0000313" key="3">
    <source>
        <dbReference type="EMBL" id="EYU45801.1"/>
    </source>
</evidence>
<dbReference type="PROSITE" id="PS51375">
    <property type="entry name" value="PPR"/>
    <property type="match status" value="3"/>
</dbReference>
<evidence type="ECO:0000256" key="2">
    <source>
        <dbReference type="PROSITE-ProRule" id="PRU00708"/>
    </source>
</evidence>
<dbReference type="AlphaFoldDB" id="A0A022S0L4"/>
<dbReference type="InterPro" id="IPR002885">
    <property type="entry name" value="PPR_rpt"/>
</dbReference>
<dbReference type="PANTHER" id="PTHR47926:SF344">
    <property type="entry name" value="OS07G0636900 PROTEIN"/>
    <property type="match status" value="1"/>
</dbReference>
<feature type="non-terminal residue" evidence="3">
    <location>
        <position position="1"/>
    </location>
</feature>
<dbReference type="Pfam" id="PF01535">
    <property type="entry name" value="PPR"/>
    <property type="match status" value="2"/>
</dbReference>
<protein>
    <recommendedName>
        <fullName evidence="5">Pentacotripeptide-repeat region of PRORP domain-containing protein</fullName>
    </recommendedName>
</protein>
<dbReference type="Proteomes" id="UP000030748">
    <property type="component" value="Unassembled WGS sequence"/>
</dbReference>
<dbReference type="eggNOG" id="KOG4197">
    <property type="taxonomic scope" value="Eukaryota"/>
</dbReference>
<dbReference type="PANTHER" id="PTHR47926">
    <property type="entry name" value="PENTATRICOPEPTIDE REPEAT-CONTAINING PROTEIN"/>
    <property type="match status" value="1"/>
</dbReference>
<dbReference type="EMBL" id="KI630173">
    <property type="protein sequence ID" value="EYU45801.1"/>
    <property type="molecule type" value="Genomic_DNA"/>
</dbReference>
<feature type="repeat" description="PPR" evidence="2">
    <location>
        <begin position="198"/>
        <end position="232"/>
    </location>
</feature>
<sequence length="522" mass="58806">TINFSSQTNSSSSSSTWVHHNQLFQRHTRLKLLEETCRRSSNHIKHLLSYVFVSGLHRNPFVMSRLLYLTLIQSERTSAESDISEFGIRVFDQIEKPNTFSWNTMIRFFSARDPITASDYYIKMLSREMVPDKYTFPFLLQACGTISDLVSVKQVHCHVLKLHFADNLFVENSLLTVYLACNSAADAWQVFDEMSDRDVVSWTSLISGLVSQSYYTEAIHVLKKMMADEYDSRVKPNVVTIISATSACGGLGSMDPTKCMHAFLEKSGWIELDISITNSLIDAYAKSGDLTYARKLFDDIQDSTNKRDLYSWTSIISAYAMHGKGQAALNMLSQMEQIYEVAPDAVTFVAALSACAHSGLVEEGLSIFESMTKNYGIAPDLRHYGCIVDLLGRAGMVERAYNIVENMPMEPNLAVLGSLLSGCRLHNELDFGECVLRKIEFLNERGGASVLLSNIYANENRWSEVVRVRKEMRGSMKGKPPGRSWIQVKDRIHEFVARNGGNNTQGLELHMVLEGLEKISRL</sequence>
<dbReference type="Pfam" id="PF20431">
    <property type="entry name" value="E_motif"/>
    <property type="match status" value="1"/>
</dbReference>
<evidence type="ECO:0008006" key="5">
    <source>
        <dbReference type="Google" id="ProtNLM"/>
    </source>
</evidence>